<dbReference type="SUPFAM" id="SSF56519">
    <property type="entry name" value="Penicillin binding protein dimerisation domain"/>
    <property type="match status" value="1"/>
</dbReference>
<keyword evidence="12 14" id="KW-0472">Membrane</keyword>
<dbReference type="Pfam" id="PF03717">
    <property type="entry name" value="PBP_dimer"/>
    <property type="match status" value="1"/>
</dbReference>
<accession>A0A1J1LI95</accession>
<comment type="subcellular location">
    <subcellularLocation>
        <location evidence="2">Cell membrane</location>
    </subcellularLocation>
    <subcellularLocation>
        <location evidence="1">Membrane</location>
        <topology evidence="1">Single-pass membrane protein</topology>
    </subcellularLocation>
</comment>
<organism evidence="17 18">
    <name type="scientific">Planktothrix tepida PCC 9214</name>
    <dbReference type="NCBI Taxonomy" id="671072"/>
    <lineage>
        <taxon>Bacteria</taxon>
        <taxon>Bacillati</taxon>
        <taxon>Cyanobacteriota</taxon>
        <taxon>Cyanophyceae</taxon>
        <taxon>Oscillatoriophycideae</taxon>
        <taxon>Oscillatoriales</taxon>
        <taxon>Microcoleaceae</taxon>
        <taxon>Planktothrix</taxon>
    </lineage>
</organism>
<dbReference type="RefSeq" id="WP_072719067.1">
    <property type="nucleotide sequence ID" value="NZ_LN889796.1"/>
</dbReference>
<evidence type="ECO:0000256" key="5">
    <source>
        <dbReference type="ARBA" id="ARBA00022519"/>
    </source>
</evidence>
<keyword evidence="5" id="KW-0997">Cell inner membrane</keyword>
<dbReference type="PANTHER" id="PTHR30627">
    <property type="entry name" value="PEPTIDOGLYCAN D,D-TRANSPEPTIDASE"/>
    <property type="match status" value="1"/>
</dbReference>
<dbReference type="STRING" id="671072.PL9214430305"/>
<keyword evidence="4" id="KW-1003">Cell membrane</keyword>
<evidence type="ECO:0000259" key="15">
    <source>
        <dbReference type="Pfam" id="PF00905"/>
    </source>
</evidence>
<dbReference type="GO" id="GO:0008658">
    <property type="term" value="F:penicillin binding"/>
    <property type="evidence" value="ECO:0007669"/>
    <property type="project" value="InterPro"/>
</dbReference>
<dbReference type="GO" id="GO:0009002">
    <property type="term" value="F:serine-type D-Ala-D-Ala carboxypeptidase activity"/>
    <property type="evidence" value="ECO:0007669"/>
    <property type="project" value="InterPro"/>
</dbReference>
<evidence type="ECO:0000256" key="3">
    <source>
        <dbReference type="ARBA" id="ARBA00007171"/>
    </source>
</evidence>
<evidence type="ECO:0000256" key="1">
    <source>
        <dbReference type="ARBA" id="ARBA00004167"/>
    </source>
</evidence>
<dbReference type="Proteomes" id="UP000184315">
    <property type="component" value="Unassembled WGS sequence"/>
</dbReference>
<evidence type="ECO:0000256" key="13">
    <source>
        <dbReference type="ARBA" id="ARBA00023316"/>
    </source>
</evidence>
<keyword evidence="18" id="KW-1185">Reference proteome</keyword>
<dbReference type="Gene3D" id="3.90.1310.10">
    <property type="entry name" value="Penicillin-binding protein 2a (Domain 2)"/>
    <property type="match status" value="1"/>
</dbReference>
<dbReference type="OrthoDB" id="9766847at2"/>
<gene>
    <name evidence="17" type="ORF">PL9214430305</name>
</gene>
<dbReference type="Gene3D" id="3.40.710.10">
    <property type="entry name" value="DD-peptidase/beta-lactamase superfamily"/>
    <property type="match status" value="1"/>
</dbReference>
<evidence type="ECO:0000256" key="6">
    <source>
        <dbReference type="ARBA" id="ARBA00022670"/>
    </source>
</evidence>
<keyword evidence="6" id="KW-0645">Protease</keyword>
<evidence type="ECO:0000313" key="18">
    <source>
        <dbReference type="Proteomes" id="UP000184315"/>
    </source>
</evidence>
<feature type="transmembrane region" description="Helical" evidence="14">
    <location>
        <begin position="33"/>
        <end position="51"/>
    </location>
</feature>
<evidence type="ECO:0000256" key="8">
    <source>
        <dbReference type="ARBA" id="ARBA00022801"/>
    </source>
</evidence>
<dbReference type="InterPro" id="IPR005311">
    <property type="entry name" value="PBP_dimer"/>
</dbReference>
<keyword evidence="10" id="KW-0573">Peptidoglycan synthesis</keyword>
<keyword evidence="8" id="KW-0378">Hydrolase</keyword>
<dbReference type="InterPro" id="IPR017790">
    <property type="entry name" value="Penicillin-binding_protein_2"/>
</dbReference>
<evidence type="ECO:0000256" key="14">
    <source>
        <dbReference type="SAM" id="Phobius"/>
    </source>
</evidence>
<evidence type="ECO:0000256" key="12">
    <source>
        <dbReference type="ARBA" id="ARBA00023136"/>
    </source>
</evidence>
<evidence type="ECO:0000256" key="10">
    <source>
        <dbReference type="ARBA" id="ARBA00022984"/>
    </source>
</evidence>
<dbReference type="PANTHER" id="PTHR30627:SF2">
    <property type="entry name" value="PEPTIDOGLYCAN D,D-TRANSPEPTIDASE MRDA"/>
    <property type="match status" value="1"/>
</dbReference>
<dbReference type="Gene3D" id="3.30.1390.30">
    <property type="entry name" value="Penicillin-binding protein 2a, domain 3"/>
    <property type="match status" value="1"/>
</dbReference>
<evidence type="ECO:0000256" key="2">
    <source>
        <dbReference type="ARBA" id="ARBA00004236"/>
    </source>
</evidence>
<feature type="domain" description="Penicillin-binding protein transpeptidase" evidence="15">
    <location>
        <begin position="277"/>
        <end position="590"/>
    </location>
</feature>
<evidence type="ECO:0000256" key="7">
    <source>
        <dbReference type="ARBA" id="ARBA00022692"/>
    </source>
</evidence>
<dbReference type="InterPro" id="IPR050515">
    <property type="entry name" value="Beta-lactam/transpept"/>
</dbReference>
<dbReference type="EMBL" id="CZDF01000148">
    <property type="protein sequence ID" value="CUR32333.1"/>
    <property type="molecule type" value="Genomic_DNA"/>
</dbReference>
<evidence type="ECO:0000256" key="4">
    <source>
        <dbReference type="ARBA" id="ARBA00022475"/>
    </source>
</evidence>
<dbReference type="GO" id="GO:0005886">
    <property type="term" value="C:plasma membrane"/>
    <property type="evidence" value="ECO:0007669"/>
    <property type="project" value="UniProtKB-SubCell"/>
</dbReference>
<dbReference type="InterPro" id="IPR036138">
    <property type="entry name" value="PBP_dimer_sf"/>
</dbReference>
<dbReference type="NCBIfam" id="TIGR03423">
    <property type="entry name" value="pbp2_mrdA"/>
    <property type="match status" value="1"/>
</dbReference>
<dbReference type="InterPro" id="IPR012338">
    <property type="entry name" value="Beta-lactam/transpept-like"/>
</dbReference>
<keyword evidence="13" id="KW-0961">Cell wall biogenesis/degradation</keyword>
<evidence type="ECO:0000313" key="17">
    <source>
        <dbReference type="EMBL" id="CUR32333.1"/>
    </source>
</evidence>
<dbReference type="InterPro" id="IPR001460">
    <property type="entry name" value="PCN-bd_Tpept"/>
</dbReference>
<keyword evidence="11 14" id="KW-1133">Transmembrane helix</keyword>
<evidence type="ECO:0000256" key="9">
    <source>
        <dbReference type="ARBA" id="ARBA00022960"/>
    </source>
</evidence>
<comment type="similarity">
    <text evidence="3">Belongs to the transpeptidase family.</text>
</comment>
<keyword evidence="7 14" id="KW-0812">Transmembrane</keyword>
<dbReference type="SUPFAM" id="SSF56601">
    <property type="entry name" value="beta-lactamase/transpeptidase-like"/>
    <property type="match status" value="1"/>
</dbReference>
<evidence type="ECO:0000256" key="11">
    <source>
        <dbReference type="ARBA" id="ARBA00022989"/>
    </source>
</evidence>
<protein>
    <submittedName>
        <fullName evidence="17">Penicillin-binding protein</fullName>
    </submittedName>
</protein>
<keyword evidence="9" id="KW-0133">Cell shape</keyword>
<feature type="domain" description="Penicillin-binding protein dimerisation" evidence="16">
    <location>
        <begin position="75"/>
        <end position="244"/>
    </location>
</feature>
<evidence type="ECO:0000259" key="16">
    <source>
        <dbReference type="Pfam" id="PF03717"/>
    </source>
</evidence>
<dbReference type="Pfam" id="PF00905">
    <property type="entry name" value="Transpeptidase"/>
    <property type="match status" value="1"/>
</dbReference>
<dbReference type="AlphaFoldDB" id="A0A1J1LI95"/>
<dbReference type="GO" id="GO:0006508">
    <property type="term" value="P:proteolysis"/>
    <property type="evidence" value="ECO:0007669"/>
    <property type="project" value="UniProtKB-KW"/>
</dbReference>
<sequence>MANESLFPGQSHYVTIAEQQHPTIRRRRMHQSVAFLLLIGCFFSGLGIQLARLQLIQGEYHRVRAENNRLRLIPVPAKRGQILDRNGFLLAGSQLSRSVYLWPQEQSPQEWKITAQQLQSILKVPASEIREKLEKTGYRSRIPVRVSPNLSPRMFIGLAEKVENLRGVEVRGESRRSYPNGNLLAHILGYIGEATSEELKANPDYPMGMMVGKMGIEKLANSKIQGVWGNRLIEVDAKGQEIQELGLQSPQQGESMRLTVDLALQKTAEKALANRRGAVVVLDVKTGGILALTSGPTFDPNLFTDQVTSQEWKQLQRAEQPLLNRALQGYPPGSTFKIVTTTAGIESRQFSLTSKLATASAINIGGIAFHEHGNGYGVIGFKDALAFSSNTFFYQVGMKTGPENIAKWGKELGLAGTINLDLLGLDGANHGQIPTPKEKEKLYGEPWYVGDTVTMAIGQGLVLVTPLELAVMISTVANNGWRVQPHLLMSQTNTSETKPIKTKISASTLNLIRAGLIDVVKKGTGRGLNDGTIPLTGGKTGTVEIPGQPDNSMYVGFGPANKPEIAIAVVVEAGGFGAVSAAPIAHDIFKTYFSNRNVPTQSKP</sequence>
<reference evidence="18" key="1">
    <citation type="submission" date="2015-10" db="EMBL/GenBank/DDBJ databases">
        <authorList>
            <person name="Regsiter A."/>
            <person name="william w."/>
        </authorList>
    </citation>
    <scope>NUCLEOTIDE SEQUENCE [LARGE SCALE GENOMIC DNA]</scope>
</reference>
<dbReference type="GO" id="GO:0071972">
    <property type="term" value="F:peptidoglycan L,D-transpeptidase activity"/>
    <property type="evidence" value="ECO:0007669"/>
    <property type="project" value="TreeGrafter"/>
</dbReference>
<dbReference type="GO" id="GO:0008360">
    <property type="term" value="P:regulation of cell shape"/>
    <property type="evidence" value="ECO:0007669"/>
    <property type="project" value="UniProtKB-KW"/>
</dbReference>
<dbReference type="GO" id="GO:0009252">
    <property type="term" value="P:peptidoglycan biosynthetic process"/>
    <property type="evidence" value="ECO:0007669"/>
    <property type="project" value="UniProtKB-KW"/>
</dbReference>
<proteinExistence type="inferred from homology"/>
<name>A0A1J1LI95_9CYAN</name>
<dbReference type="GO" id="GO:0071555">
    <property type="term" value="P:cell wall organization"/>
    <property type="evidence" value="ECO:0007669"/>
    <property type="project" value="UniProtKB-KW"/>
</dbReference>